<feature type="transmembrane region" description="Helical" evidence="1">
    <location>
        <begin position="21"/>
        <end position="41"/>
    </location>
</feature>
<organism evidence="2 3">
    <name type="scientific">Azotobacter chroococcum NCIMB 8003</name>
    <dbReference type="NCBI Taxonomy" id="1328314"/>
    <lineage>
        <taxon>Bacteria</taxon>
        <taxon>Pseudomonadati</taxon>
        <taxon>Pseudomonadota</taxon>
        <taxon>Gammaproteobacteria</taxon>
        <taxon>Pseudomonadales</taxon>
        <taxon>Pseudomonadaceae</taxon>
        <taxon>Azotobacter</taxon>
    </lineage>
</organism>
<accession>A0A0C4WKK5</accession>
<keyword evidence="1" id="KW-1133">Transmembrane helix</keyword>
<dbReference type="AlphaFoldDB" id="A0A0C4WKK5"/>
<evidence type="ECO:0008006" key="4">
    <source>
        <dbReference type="Google" id="ProtNLM"/>
    </source>
</evidence>
<keyword evidence="1" id="KW-0472">Membrane</keyword>
<sequence>MPSLTARTEPPASPRRGRLQLLALFALVLGPMLLAGAMYHWRFWVPEGRSYHGTLIGTGQSRAELGVLPAEAGEPRWQLLVTAPAECAADCRQLVYLARQIHIGLGREADRGAHALAVGQPLSAEETTRLAREYPQLGHYRLERAAYEQAAPGLSGAQLWIVDPLGNLVLRYAAGADGKGVLEDLRLLLKLSKIG</sequence>
<name>A0A0C4WKK5_9GAMM</name>
<evidence type="ECO:0000313" key="3">
    <source>
        <dbReference type="Proteomes" id="UP000068210"/>
    </source>
</evidence>
<dbReference type="EMBL" id="CP010415">
    <property type="protein sequence ID" value="AJE19560.1"/>
    <property type="molecule type" value="Genomic_DNA"/>
</dbReference>
<dbReference type="HOGENOM" id="CLU_109681_1_0_6"/>
<evidence type="ECO:0000313" key="2">
    <source>
        <dbReference type="EMBL" id="AJE19560.1"/>
    </source>
</evidence>
<dbReference type="KEGG" id="acx:Achr_450"/>
<dbReference type="RefSeq" id="WP_039800663.1">
    <property type="nucleotide sequence ID" value="NZ_CP010415.1"/>
</dbReference>
<evidence type="ECO:0000256" key="1">
    <source>
        <dbReference type="SAM" id="Phobius"/>
    </source>
</evidence>
<protein>
    <recommendedName>
        <fullName evidence="4">Transmembrane protein</fullName>
    </recommendedName>
</protein>
<proteinExistence type="predicted"/>
<reference evidence="2 3" key="1">
    <citation type="journal article" date="2015" name="PLoS ONE">
        <title>Azotobacter Genomes: The Genome of Azotobacter chroococcum NCIMB 8003 (ATCC 4412).</title>
        <authorList>
            <person name="Robson R.L."/>
            <person name="Jones R."/>
            <person name="Robson R.M."/>
            <person name="Schwartz A."/>
            <person name="Richardson T.H."/>
        </authorList>
    </citation>
    <scope>NUCLEOTIDE SEQUENCE [LARGE SCALE GENOMIC DNA]</scope>
    <source>
        <strain evidence="2 3">NCIMB 8003</strain>
    </source>
</reference>
<gene>
    <name evidence="2" type="ORF">Achr_450</name>
</gene>
<keyword evidence="1" id="KW-0812">Transmembrane</keyword>
<dbReference type="STRING" id="1328314.Achr_450"/>
<keyword evidence="3" id="KW-1185">Reference proteome</keyword>
<dbReference type="Proteomes" id="UP000068210">
    <property type="component" value="Chromosome"/>
</dbReference>